<reference evidence="2 3" key="1">
    <citation type="submission" date="2019-12" db="EMBL/GenBank/DDBJ databases">
        <authorList>
            <person name="Alioto T."/>
            <person name="Alioto T."/>
            <person name="Gomez Garrido J."/>
        </authorList>
    </citation>
    <scope>NUCLEOTIDE SEQUENCE [LARGE SCALE GENOMIC DNA]</scope>
</reference>
<feature type="region of interest" description="Disordered" evidence="1">
    <location>
        <begin position="30"/>
        <end position="57"/>
    </location>
</feature>
<gene>
    <name evidence="2" type="ORF">OLEA9_A015620</name>
</gene>
<feature type="compositionally biased region" description="Polar residues" evidence="1">
    <location>
        <begin position="1"/>
        <end position="12"/>
    </location>
</feature>
<protein>
    <submittedName>
        <fullName evidence="2">Uncharacterized protein</fullName>
    </submittedName>
</protein>
<evidence type="ECO:0000313" key="2">
    <source>
        <dbReference type="EMBL" id="CAA3018586.1"/>
    </source>
</evidence>
<dbReference type="Proteomes" id="UP000594638">
    <property type="component" value="Unassembled WGS sequence"/>
</dbReference>
<dbReference type="AlphaFoldDB" id="A0A8S0UK83"/>
<dbReference type="Gramene" id="OE9A015620T2">
    <property type="protein sequence ID" value="OE9A015620C2"/>
    <property type="gene ID" value="OE9A015620"/>
</dbReference>
<evidence type="ECO:0000313" key="3">
    <source>
        <dbReference type="Proteomes" id="UP000594638"/>
    </source>
</evidence>
<feature type="region of interest" description="Disordered" evidence="1">
    <location>
        <begin position="1"/>
        <end position="20"/>
    </location>
</feature>
<dbReference type="EMBL" id="CACTIH010007874">
    <property type="protein sequence ID" value="CAA3018586.1"/>
    <property type="molecule type" value="Genomic_DNA"/>
</dbReference>
<keyword evidence="3" id="KW-1185">Reference proteome</keyword>
<evidence type="ECO:0000256" key="1">
    <source>
        <dbReference type="SAM" id="MobiDB-lite"/>
    </source>
</evidence>
<comment type="caution">
    <text evidence="2">The sequence shown here is derived from an EMBL/GenBank/DDBJ whole genome shotgun (WGS) entry which is preliminary data.</text>
</comment>
<organism evidence="2 3">
    <name type="scientific">Olea europaea subsp. europaea</name>
    <dbReference type="NCBI Taxonomy" id="158383"/>
    <lineage>
        <taxon>Eukaryota</taxon>
        <taxon>Viridiplantae</taxon>
        <taxon>Streptophyta</taxon>
        <taxon>Embryophyta</taxon>
        <taxon>Tracheophyta</taxon>
        <taxon>Spermatophyta</taxon>
        <taxon>Magnoliopsida</taxon>
        <taxon>eudicotyledons</taxon>
        <taxon>Gunneridae</taxon>
        <taxon>Pentapetalae</taxon>
        <taxon>asterids</taxon>
        <taxon>lamiids</taxon>
        <taxon>Lamiales</taxon>
        <taxon>Oleaceae</taxon>
        <taxon>Oleeae</taxon>
        <taxon>Olea</taxon>
    </lineage>
</organism>
<dbReference type="OrthoDB" id="911411at2759"/>
<accession>A0A8S0UK83</accession>
<sequence length="105" mass="11516">MRMKNSGKSTPISLREYTERDSKRVAVVEMDRESNGSWTTEEVESPRSVAGRGGGGGKNMIHSQILRIIAEDSHIGEDVGEGHHFSHIIVFSRPVSPLSGRTIAN</sequence>
<name>A0A8S0UK83_OLEEU</name>
<proteinExistence type="predicted"/>